<sequence>MVATLVGLAMLTGCERSDNSNSVNIPPSQAEAFNSPYTIFFEGMGEGSIVGKDVTFSLSPASVVETLAITGAEKIDGVSAQNTVATSPANFKTSNGSFIVSRTSESSIDEIALELVVKVDGYFTTGQAIIIPAEADITDEGAGFNVLSLTPLVPETEEVAVTATEVKAATSDTGVVQQPLVIETPLPAEGSANEQAIAGGTAKLDVPANTTLTDRNGDPVTGNITANVVYFSNEPSGVSDLSTDSALLSFPGGLSPTEILDESGEVDPDLSGGTFVSAGFTAIEIRNDKGQVVSNFEPPIDLTFQVSAKTINPETGEVVAKGETIPVWSYDEEAGQWKDEGTAVVGDYNAETDTFTVTKQISHLSYYNLDYWLGRNCRASFTIEGARQTIINLQYCLSAMVVVGVSAEQ</sequence>
<organism evidence="1 2">
    <name type="scientific">Vibrio variabilis</name>
    <dbReference type="NCBI Taxonomy" id="990271"/>
    <lineage>
        <taxon>Bacteria</taxon>
        <taxon>Pseudomonadati</taxon>
        <taxon>Pseudomonadota</taxon>
        <taxon>Gammaproteobacteria</taxon>
        <taxon>Vibrionales</taxon>
        <taxon>Vibrionaceae</taxon>
        <taxon>Vibrio</taxon>
    </lineage>
</organism>
<gene>
    <name evidence="1" type="ORF">JCM19239_3949</name>
</gene>
<dbReference type="Proteomes" id="UP000029223">
    <property type="component" value="Unassembled WGS sequence"/>
</dbReference>
<reference evidence="2" key="1">
    <citation type="submission" date="2014-09" db="EMBL/GenBank/DDBJ databases">
        <title>Vibrio variabilis JCM 19239. (C206) whole genome shotgun sequence.</title>
        <authorList>
            <person name="Sawabe T."/>
            <person name="Meirelles P."/>
            <person name="Nakanishi M."/>
            <person name="Sayaka M."/>
            <person name="Hattori M."/>
            <person name="Ohkuma M."/>
        </authorList>
    </citation>
    <scope>NUCLEOTIDE SEQUENCE [LARGE SCALE GENOMIC DNA]</scope>
    <source>
        <strain evidence="2">JCM 19239</strain>
    </source>
</reference>
<evidence type="ECO:0000313" key="2">
    <source>
        <dbReference type="Proteomes" id="UP000029223"/>
    </source>
</evidence>
<name>A0ABQ0J6B8_9VIBR</name>
<comment type="caution">
    <text evidence="1">The sequence shown here is derived from an EMBL/GenBank/DDBJ whole genome shotgun (WGS) entry which is preliminary data.</text>
</comment>
<reference evidence="2" key="2">
    <citation type="submission" date="2014-09" db="EMBL/GenBank/DDBJ databases">
        <authorList>
            <consortium name="NBRP consortium"/>
            <person name="Sawabe T."/>
            <person name="Meirelles P."/>
            <person name="Nakanishi M."/>
            <person name="Sayaka M."/>
            <person name="Hattori M."/>
            <person name="Ohkuma M."/>
        </authorList>
    </citation>
    <scope>NUCLEOTIDE SEQUENCE [LARGE SCALE GENOMIC DNA]</scope>
    <source>
        <strain evidence="2">JCM 19239</strain>
    </source>
</reference>
<dbReference type="EMBL" id="BBMS01000003">
    <property type="protein sequence ID" value="GAL24246.1"/>
    <property type="molecule type" value="Genomic_DNA"/>
</dbReference>
<protein>
    <submittedName>
        <fullName evidence="1">Uncharacterized protein</fullName>
    </submittedName>
</protein>
<accession>A0ABQ0J6B8</accession>
<proteinExistence type="predicted"/>
<keyword evidence="2" id="KW-1185">Reference proteome</keyword>
<evidence type="ECO:0000313" key="1">
    <source>
        <dbReference type="EMBL" id="GAL24246.1"/>
    </source>
</evidence>